<evidence type="ECO:0000256" key="7">
    <source>
        <dbReference type="PROSITE-ProRule" id="PRU01091"/>
    </source>
</evidence>
<dbReference type="OrthoDB" id="9793321at2"/>
<evidence type="ECO:0000256" key="1">
    <source>
        <dbReference type="ARBA" id="ARBA00022553"/>
    </source>
</evidence>
<dbReference type="PANTHER" id="PTHR48111">
    <property type="entry name" value="REGULATOR OF RPOS"/>
    <property type="match status" value="1"/>
</dbReference>
<keyword evidence="1 6" id="KW-0597">Phosphoprotein</keyword>
<protein>
    <submittedName>
        <fullName evidence="10">Transcriptional regulatory protein YycF</fullName>
    </submittedName>
</protein>
<dbReference type="GO" id="GO:0006355">
    <property type="term" value="P:regulation of DNA-templated transcription"/>
    <property type="evidence" value="ECO:0007669"/>
    <property type="project" value="InterPro"/>
</dbReference>
<dbReference type="InterPro" id="IPR016032">
    <property type="entry name" value="Sig_transdc_resp-reg_C-effctor"/>
</dbReference>
<dbReference type="CDD" id="cd17574">
    <property type="entry name" value="REC_OmpR"/>
    <property type="match status" value="1"/>
</dbReference>
<evidence type="ECO:0000256" key="5">
    <source>
        <dbReference type="ARBA" id="ARBA00023163"/>
    </source>
</evidence>
<dbReference type="SUPFAM" id="SSF52172">
    <property type="entry name" value="CheY-like"/>
    <property type="match status" value="1"/>
</dbReference>
<dbReference type="Pfam" id="PF00072">
    <property type="entry name" value="Response_reg"/>
    <property type="match status" value="1"/>
</dbReference>
<dbReference type="PROSITE" id="PS50110">
    <property type="entry name" value="RESPONSE_REGULATORY"/>
    <property type="match status" value="1"/>
</dbReference>
<dbReference type="PANTHER" id="PTHR48111:SF11">
    <property type="entry name" value="TWO-COMPONENT RESPONSE REGULATOR"/>
    <property type="match status" value="1"/>
</dbReference>
<accession>A0A1W1HG02</accession>
<proteinExistence type="predicted"/>
<feature type="domain" description="OmpR/PhoB-type" evidence="9">
    <location>
        <begin position="163"/>
        <end position="262"/>
    </location>
</feature>
<keyword evidence="3" id="KW-0805">Transcription regulation</keyword>
<dbReference type="PROSITE" id="PS51755">
    <property type="entry name" value="OMPR_PHOB"/>
    <property type="match status" value="1"/>
</dbReference>
<dbReference type="InterPro" id="IPR001867">
    <property type="entry name" value="OmpR/PhoB-type_DNA-bd"/>
</dbReference>
<dbReference type="Gene3D" id="3.40.50.2300">
    <property type="match status" value="1"/>
</dbReference>
<feature type="domain" description="Response regulatory" evidence="8">
    <location>
        <begin position="8"/>
        <end position="122"/>
    </location>
</feature>
<evidence type="ECO:0000313" key="11">
    <source>
        <dbReference type="Proteomes" id="UP000191931"/>
    </source>
</evidence>
<feature type="DNA-binding region" description="OmpR/PhoB-type" evidence="7">
    <location>
        <begin position="163"/>
        <end position="262"/>
    </location>
</feature>
<dbReference type="STRING" id="1246637.MTBBW1_300043"/>
<evidence type="ECO:0000256" key="4">
    <source>
        <dbReference type="ARBA" id="ARBA00023125"/>
    </source>
</evidence>
<keyword evidence="2" id="KW-0902">Two-component regulatory system</keyword>
<gene>
    <name evidence="10" type="primary">yycF</name>
    <name evidence="10" type="ORF">MTBBW1_300043</name>
</gene>
<dbReference type="Pfam" id="PF00486">
    <property type="entry name" value="Trans_reg_C"/>
    <property type="match status" value="1"/>
</dbReference>
<dbReference type="AlphaFoldDB" id="A0A1W1HG02"/>
<dbReference type="SMART" id="SM00862">
    <property type="entry name" value="Trans_reg_C"/>
    <property type="match status" value="1"/>
</dbReference>
<evidence type="ECO:0000256" key="2">
    <source>
        <dbReference type="ARBA" id="ARBA00023012"/>
    </source>
</evidence>
<feature type="modified residue" description="4-aspartylphosphate" evidence="6">
    <location>
        <position position="57"/>
    </location>
</feature>
<dbReference type="Proteomes" id="UP000191931">
    <property type="component" value="Unassembled WGS sequence"/>
</dbReference>
<name>A0A1W1HG02_9BACT</name>
<dbReference type="InterPro" id="IPR001789">
    <property type="entry name" value="Sig_transdc_resp-reg_receiver"/>
</dbReference>
<keyword evidence="11" id="KW-1185">Reference proteome</keyword>
<dbReference type="GO" id="GO:0000976">
    <property type="term" value="F:transcription cis-regulatory region binding"/>
    <property type="evidence" value="ECO:0007669"/>
    <property type="project" value="TreeGrafter"/>
</dbReference>
<dbReference type="Gene3D" id="6.10.250.690">
    <property type="match status" value="1"/>
</dbReference>
<dbReference type="InterPro" id="IPR011006">
    <property type="entry name" value="CheY-like_superfamily"/>
</dbReference>
<dbReference type="GO" id="GO:0000156">
    <property type="term" value="F:phosphorelay response regulator activity"/>
    <property type="evidence" value="ECO:0007669"/>
    <property type="project" value="TreeGrafter"/>
</dbReference>
<dbReference type="CDD" id="cd00383">
    <property type="entry name" value="trans_reg_C"/>
    <property type="match status" value="1"/>
</dbReference>
<evidence type="ECO:0000256" key="3">
    <source>
        <dbReference type="ARBA" id="ARBA00023015"/>
    </source>
</evidence>
<dbReference type="Gene3D" id="1.10.10.10">
    <property type="entry name" value="Winged helix-like DNA-binding domain superfamily/Winged helix DNA-binding domain"/>
    <property type="match status" value="1"/>
</dbReference>
<evidence type="ECO:0000313" key="10">
    <source>
        <dbReference type="EMBL" id="SLM31312.1"/>
    </source>
</evidence>
<sequence length="266" mass="30434">MKLINSIHILVAEDDNNIRTGVVDTLESEGYKVTEACNGMEAIKRFETERFDLLLLDIMMPEKSGFDVCMHIRKKNENLPIIMLTAKGEEIDKVMGLKLGADDYITKPFGINELLARIAAVLRRCKREIISNDKQITRSNEKTVAEKNEKPFSSSCSEEIACADNFDFADMIVNTSQYKLIRKDKNIDLSQREIKLLRIFHDHPGEVLSRDRLLNDVWGIDYYGTTRTLDQHIAQLRKKVENDPSLPRVITTVHGVGYRYNSKANV</sequence>
<dbReference type="InterPro" id="IPR036388">
    <property type="entry name" value="WH-like_DNA-bd_sf"/>
</dbReference>
<evidence type="ECO:0000259" key="8">
    <source>
        <dbReference type="PROSITE" id="PS50110"/>
    </source>
</evidence>
<dbReference type="FunFam" id="3.40.50.2300:FF:000001">
    <property type="entry name" value="DNA-binding response regulator PhoB"/>
    <property type="match status" value="1"/>
</dbReference>
<reference evidence="10 11" key="1">
    <citation type="submission" date="2017-03" db="EMBL/GenBank/DDBJ databases">
        <authorList>
            <person name="Afonso C.L."/>
            <person name="Miller P.J."/>
            <person name="Scott M.A."/>
            <person name="Spackman E."/>
            <person name="Goraichik I."/>
            <person name="Dimitrov K.M."/>
            <person name="Suarez D.L."/>
            <person name="Swayne D.E."/>
        </authorList>
    </citation>
    <scope>NUCLEOTIDE SEQUENCE [LARGE SCALE GENOMIC DNA]</scope>
    <source>
        <strain evidence="10">PRJEB14757</strain>
    </source>
</reference>
<dbReference type="SUPFAM" id="SSF46894">
    <property type="entry name" value="C-terminal effector domain of the bipartite response regulators"/>
    <property type="match status" value="1"/>
</dbReference>
<dbReference type="RefSeq" id="WP_080799951.1">
    <property type="nucleotide sequence ID" value="NZ_LT828541.1"/>
</dbReference>
<dbReference type="GO" id="GO:0005829">
    <property type="term" value="C:cytosol"/>
    <property type="evidence" value="ECO:0007669"/>
    <property type="project" value="TreeGrafter"/>
</dbReference>
<keyword evidence="4 7" id="KW-0238">DNA-binding</keyword>
<organism evidence="10 11">
    <name type="scientific">Desulfamplus magnetovallimortis</name>
    <dbReference type="NCBI Taxonomy" id="1246637"/>
    <lineage>
        <taxon>Bacteria</taxon>
        <taxon>Pseudomonadati</taxon>
        <taxon>Thermodesulfobacteriota</taxon>
        <taxon>Desulfobacteria</taxon>
        <taxon>Desulfobacterales</taxon>
        <taxon>Desulfobacteraceae</taxon>
        <taxon>Desulfamplus</taxon>
    </lineage>
</organism>
<dbReference type="EMBL" id="FWEV01000224">
    <property type="protein sequence ID" value="SLM31312.1"/>
    <property type="molecule type" value="Genomic_DNA"/>
</dbReference>
<dbReference type="SMART" id="SM00448">
    <property type="entry name" value="REC"/>
    <property type="match status" value="1"/>
</dbReference>
<evidence type="ECO:0000259" key="9">
    <source>
        <dbReference type="PROSITE" id="PS51755"/>
    </source>
</evidence>
<dbReference type="GO" id="GO:0032993">
    <property type="term" value="C:protein-DNA complex"/>
    <property type="evidence" value="ECO:0007669"/>
    <property type="project" value="TreeGrafter"/>
</dbReference>
<keyword evidence="5" id="KW-0804">Transcription</keyword>
<dbReference type="InterPro" id="IPR039420">
    <property type="entry name" value="WalR-like"/>
</dbReference>
<evidence type="ECO:0000256" key="6">
    <source>
        <dbReference type="PROSITE-ProRule" id="PRU00169"/>
    </source>
</evidence>